<evidence type="ECO:0000256" key="5">
    <source>
        <dbReference type="ARBA" id="ARBA00023242"/>
    </source>
</evidence>
<gene>
    <name evidence="6" type="ORF">AMS68_008014</name>
</gene>
<dbReference type="InterPro" id="IPR011989">
    <property type="entry name" value="ARM-like"/>
</dbReference>
<dbReference type="OrthoDB" id="5559898at2759"/>
<evidence type="ECO:0000256" key="4">
    <source>
        <dbReference type="ARBA" id="ARBA00022737"/>
    </source>
</evidence>
<evidence type="ECO:0008006" key="8">
    <source>
        <dbReference type="Google" id="ProtNLM"/>
    </source>
</evidence>
<keyword evidence="3" id="KW-0963">Cytoplasm</keyword>
<comment type="subcellular location">
    <subcellularLocation>
        <location evidence="2">Cytoplasm</location>
    </subcellularLocation>
    <subcellularLocation>
        <location evidence="1">Nucleus</location>
    </subcellularLocation>
</comment>
<protein>
    <recommendedName>
        <fullName evidence="8">Armadillo repeat-containing protein 8</fullName>
    </recommendedName>
</protein>
<evidence type="ECO:0000313" key="6">
    <source>
        <dbReference type="EMBL" id="QIX02497.1"/>
    </source>
</evidence>
<dbReference type="GO" id="GO:0005737">
    <property type="term" value="C:cytoplasm"/>
    <property type="evidence" value="ECO:0007669"/>
    <property type="project" value="UniProtKB-SubCell"/>
</dbReference>
<dbReference type="InterPro" id="IPR038739">
    <property type="entry name" value="ARMC8/Vid28"/>
</dbReference>
<evidence type="ECO:0000313" key="7">
    <source>
        <dbReference type="Proteomes" id="UP000503462"/>
    </source>
</evidence>
<evidence type="ECO:0000256" key="2">
    <source>
        <dbReference type="ARBA" id="ARBA00004496"/>
    </source>
</evidence>
<evidence type="ECO:0000256" key="3">
    <source>
        <dbReference type="ARBA" id="ARBA00022490"/>
    </source>
</evidence>
<reference evidence="6 7" key="1">
    <citation type="journal article" date="2016" name="Sci. Rep.">
        <title>Peltaster fructicola genome reveals evolution from an invasive phytopathogen to an ectophytic parasite.</title>
        <authorList>
            <person name="Xu C."/>
            <person name="Chen H."/>
            <person name="Gleason M.L."/>
            <person name="Xu J.R."/>
            <person name="Liu H."/>
            <person name="Zhang R."/>
            <person name="Sun G."/>
        </authorList>
    </citation>
    <scope>NUCLEOTIDE SEQUENCE [LARGE SCALE GENOMIC DNA]</scope>
    <source>
        <strain evidence="6 7">LNHT1506</strain>
    </source>
</reference>
<dbReference type="GO" id="GO:0043161">
    <property type="term" value="P:proteasome-mediated ubiquitin-dependent protein catabolic process"/>
    <property type="evidence" value="ECO:0007669"/>
    <property type="project" value="TreeGrafter"/>
</dbReference>
<sequence length="931" mass="101756">MAQDAILNLVASLHRATTTREQGDALHWIKNSLVGHIQRKELAVRAGLIPILLTLIDTDHYPDDAQLRQTEQNQVQATVILSSLAAGGHQFVSPLLATDAHLALLSSIARQTASSITARLQFLRNLVASWKNGTPQGTPQALGIVCLESCTLFDGLLKQAHSAQSDKQVQLVCEIIALEAEHNDVKVVLANSNILDTLAALLVSYSLTSIHSRYQGDISELPPPPHASNLPKIITAIRTVVHGSAYRAYRFAYSQWVKDLCVSFSSGEEDIRLLFSRDPAALLPQISTPAQKTVSFSTTINTYGSSHSHEQHLGDAEHVNAIIGWLLVFARKLRGSSRLAALHLLAVIAGSVEEAADATLTTLNVQKTRERERQLAFLAVPLAARLVQDSLDLKPDSEQQPEDRIVKEQACEVLHDLIKNSKDLQLAAADGGAIKSVCSTLRKSFQSISAAKRVWTPHKTIPGHNSKEGACMLGEPGLSAEVIHTMRRRAGALHALASLADKEDSHRKLIVDANVISYLIEGLKPLNQSGGQVEGNTTDVMVAACRAAQNMSRSVAILRTTLIDAGIAKPILVLLEHPLLEMKIAATDACTNLVLNFSPMRDTLLALGVAQTLCRHTKSGPPALRRSSLWAFKHLILQATAEFKYQALEQLGASWILQVARGDQDESYNGLQGGGVALSSANAAGEQIDLLNPAGMDVDDPETTEEDGDEDGELLYDESSKTHYQASSMRSTLHTPAFNIKKQLATIMNAEQNAALQARRDDIAMQEQALDFLRNFICPPDGATMIDHIFTKLKPQDLFDVLLVKISTVPGSRTSRTIYRSIELILAASHLVLHLANGNTKHKEMLMSQQPLLEALLPHFSHPNPHVRVTAVWIVNSLTWTDNRDDQTAARKRAMILRTVGIESAVRNLSNDLDLDVRERAKVAIRQFDEL</sequence>
<dbReference type="InterPro" id="IPR016024">
    <property type="entry name" value="ARM-type_fold"/>
</dbReference>
<keyword evidence="4" id="KW-0677">Repeat</keyword>
<organism evidence="6 7">
    <name type="scientific">Peltaster fructicola</name>
    <dbReference type="NCBI Taxonomy" id="286661"/>
    <lineage>
        <taxon>Eukaryota</taxon>
        <taxon>Fungi</taxon>
        <taxon>Dikarya</taxon>
        <taxon>Ascomycota</taxon>
        <taxon>Pezizomycotina</taxon>
        <taxon>Dothideomycetes</taxon>
        <taxon>Dothideomycetes incertae sedis</taxon>
        <taxon>Peltaster</taxon>
    </lineage>
</organism>
<dbReference type="AlphaFoldDB" id="A0A6H0Y615"/>
<dbReference type="Gene3D" id="1.25.10.10">
    <property type="entry name" value="Leucine-rich Repeat Variant"/>
    <property type="match status" value="3"/>
</dbReference>
<dbReference type="GO" id="GO:0034657">
    <property type="term" value="C:GID complex"/>
    <property type="evidence" value="ECO:0007669"/>
    <property type="project" value="TreeGrafter"/>
</dbReference>
<dbReference type="Proteomes" id="UP000503462">
    <property type="component" value="Chromosome 5"/>
</dbReference>
<dbReference type="SUPFAM" id="SSF48371">
    <property type="entry name" value="ARM repeat"/>
    <property type="match status" value="1"/>
</dbReference>
<keyword evidence="5" id="KW-0539">Nucleus</keyword>
<dbReference type="EMBL" id="CP051143">
    <property type="protein sequence ID" value="QIX02497.1"/>
    <property type="molecule type" value="Genomic_DNA"/>
</dbReference>
<name>A0A6H0Y615_9PEZI</name>
<evidence type="ECO:0000256" key="1">
    <source>
        <dbReference type="ARBA" id="ARBA00004123"/>
    </source>
</evidence>
<proteinExistence type="predicted"/>
<dbReference type="GO" id="GO:0005634">
    <property type="term" value="C:nucleus"/>
    <property type="evidence" value="ECO:0007669"/>
    <property type="project" value="UniProtKB-SubCell"/>
</dbReference>
<accession>A0A6H0Y615</accession>
<dbReference type="PANTHER" id="PTHR15651:SF7">
    <property type="entry name" value="ARMADILLO REPEAT-CONTAINING PROTEIN 8"/>
    <property type="match status" value="1"/>
</dbReference>
<keyword evidence="7" id="KW-1185">Reference proteome</keyword>
<dbReference type="PANTHER" id="PTHR15651">
    <property type="entry name" value="ARMADILLO REPEAT-CONTAINING PROTEIN 8"/>
    <property type="match status" value="1"/>
</dbReference>